<dbReference type="AlphaFoldDB" id="A0AA88IIC2"/>
<accession>A0AA88IIC2</accession>
<name>A0AA88IIC2_CHASR</name>
<evidence type="ECO:0000313" key="2">
    <source>
        <dbReference type="Proteomes" id="UP001187415"/>
    </source>
</evidence>
<keyword evidence="2" id="KW-1185">Reference proteome</keyword>
<dbReference type="EMBL" id="JAUPFM010000050">
    <property type="protein sequence ID" value="KAK2814395.1"/>
    <property type="molecule type" value="Genomic_DNA"/>
</dbReference>
<proteinExistence type="predicted"/>
<comment type="caution">
    <text evidence="1">The sequence shown here is derived from an EMBL/GenBank/DDBJ whole genome shotgun (WGS) entry which is preliminary data.</text>
</comment>
<dbReference type="Proteomes" id="UP001187415">
    <property type="component" value="Unassembled WGS sequence"/>
</dbReference>
<sequence>MALDEMEIRDLDQVTRAYAALLSAHVRLLRILLPRTRWKEVPVVVVFEQNTYVNSLADVKDPLNTRWPARVQARIAIERNPALPRRAMSSATPVLAEATAKNRALEARRRPGLGFQQQDGLDPGRICTCVAEGREPGHGRAARVLEARDATPSRRTGSWTRRTRVRETALGKLRDEMAAVVITESSRGCAAPRPRQEVRRREYTRDDGSPRLLLCHTRDEIHGGDRTVNDAKGCIARDVSRFFCRVRMCVIKTFT</sequence>
<evidence type="ECO:0000313" key="1">
    <source>
        <dbReference type="EMBL" id="KAK2814395.1"/>
    </source>
</evidence>
<reference evidence="1" key="1">
    <citation type="submission" date="2023-07" db="EMBL/GenBank/DDBJ databases">
        <title>Chromosome-level Genome Assembly of Striped Snakehead (Channa striata).</title>
        <authorList>
            <person name="Liu H."/>
        </authorList>
    </citation>
    <scope>NUCLEOTIDE SEQUENCE</scope>
    <source>
        <strain evidence="1">Gz</strain>
        <tissue evidence="1">Muscle</tissue>
    </source>
</reference>
<organism evidence="1 2">
    <name type="scientific">Channa striata</name>
    <name type="common">Snakehead murrel</name>
    <name type="synonym">Ophicephalus striatus</name>
    <dbReference type="NCBI Taxonomy" id="64152"/>
    <lineage>
        <taxon>Eukaryota</taxon>
        <taxon>Metazoa</taxon>
        <taxon>Chordata</taxon>
        <taxon>Craniata</taxon>
        <taxon>Vertebrata</taxon>
        <taxon>Euteleostomi</taxon>
        <taxon>Actinopterygii</taxon>
        <taxon>Neopterygii</taxon>
        <taxon>Teleostei</taxon>
        <taxon>Neoteleostei</taxon>
        <taxon>Acanthomorphata</taxon>
        <taxon>Anabantaria</taxon>
        <taxon>Anabantiformes</taxon>
        <taxon>Channoidei</taxon>
        <taxon>Channidae</taxon>
        <taxon>Channa</taxon>
    </lineage>
</organism>
<protein>
    <submittedName>
        <fullName evidence="1">Uncharacterized protein</fullName>
    </submittedName>
</protein>
<gene>
    <name evidence="1" type="ORF">Q5P01_000523</name>
</gene>